<evidence type="ECO:0000313" key="11">
    <source>
        <dbReference type="Proteomes" id="UP000029392"/>
    </source>
</evidence>
<dbReference type="PANTHER" id="PTHR44757:SF2">
    <property type="entry name" value="BIOFILM ARCHITECTURE MAINTENANCE PROTEIN MBAA"/>
    <property type="match status" value="1"/>
</dbReference>
<proteinExistence type="predicted"/>
<dbReference type="InterPro" id="IPR033463">
    <property type="entry name" value="sCache_3"/>
</dbReference>
<feature type="domain" description="GGDEF" evidence="9">
    <location>
        <begin position="308"/>
        <end position="445"/>
    </location>
</feature>
<dbReference type="NCBIfam" id="TIGR00254">
    <property type="entry name" value="GGDEF"/>
    <property type="match status" value="1"/>
</dbReference>
<dbReference type="InterPro" id="IPR043128">
    <property type="entry name" value="Rev_trsase/Diguanyl_cyclase"/>
</dbReference>
<dbReference type="InterPro" id="IPR035919">
    <property type="entry name" value="EAL_sf"/>
</dbReference>
<dbReference type="GO" id="GO:0005886">
    <property type="term" value="C:plasma membrane"/>
    <property type="evidence" value="ECO:0007669"/>
    <property type="project" value="UniProtKB-SubCell"/>
</dbReference>
<keyword evidence="3 6" id="KW-0812">Transmembrane</keyword>
<reference evidence="10 11" key="1">
    <citation type="submission" date="2013-09" db="EMBL/GenBank/DDBJ databases">
        <title>Genome sequencing of Arenimonas malthae.</title>
        <authorList>
            <person name="Chen F."/>
            <person name="Wang G."/>
        </authorList>
    </citation>
    <scope>NUCLEOTIDE SEQUENCE [LARGE SCALE GENOMIC DNA]</scope>
    <source>
        <strain evidence="10 11">CC-JY-1</strain>
    </source>
</reference>
<dbReference type="SMART" id="SM00267">
    <property type="entry name" value="GGDEF"/>
    <property type="match status" value="1"/>
</dbReference>
<name>A0A091BJ47_9GAMM</name>
<evidence type="ECO:0000313" key="10">
    <source>
        <dbReference type="EMBL" id="KFN44350.1"/>
    </source>
</evidence>
<dbReference type="InterPro" id="IPR029151">
    <property type="entry name" value="Sensor-like_sf"/>
</dbReference>
<evidence type="ECO:0000256" key="6">
    <source>
        <dbReference type="SAM" id="Phobius"/>
    </source>
</evidence>
<dbReference type="InterPro" id="IPR001633">
    <property type="entry name" value="EAL_dom"/>
</dbReference>
<dbReference type="PROSITE" id="PS50883">
    <property type="entry name" value="EAL"/>
    <property type="match status" value="1"/>
</dbReference>
<dbReference type="RefSeq" id="WP_052385918.1">
    <property type="nucleotide sequence ID" value="NZ_AVCH01000188.1"/>
</dbReference>
<dbReference type="SMART" id="SM00304">
    <property type="entry name" value="HAMP"/>
    <property type="match status" value="1"/>
</dbReference>
<dbReference type="STRING" id="1384054.N790_10625"/>
<feature type="transmembrane region" description="Helical" evidence="6">
    <location>
        <begin position="196"/>
        <end position="217"/>
    </location>
</feature>
<keyword evidence="5 6" id="KW-0472">Membrane</keyword>
<evidence type="ECO:0000256" key="2">
    <source>
        <dbReference type="ARBA" id="ARBA00022475"/>
    </source>
</evidence>
<dbReference type="InterPro" id="IPR052155">
    <property type="entry name" value="Biofilm_reg_signaling"/>
</dbReference>
<dbReference type="GO" id="GO:0007165">
    <property type="term" value="P:signal transduction"/>
    <property type="evidence" value="ECO:0007669"/>
    <property type="project" value="InterPro"/>
</dbReference>
<dbReference type="Pfam" id="PF00563">
    <property type="entry name" value="EAL"/>
    <property type="match status" value="1"/>
</dbReference>
<dbReference type="Proteomes" id="UP000029392">
    <property type="component" value="Unassembled WGS sequence"/>
</dbReference>
<accession>A0A091BJ47</accession>
<dbReference type="PROSITE" id="PS50885">
    <property type="entry name" value="HAMP"/>
    <property type="match status" value="1"/>
</dbReference>
<evidence type="ECO:0000256" key="3">
    <source>
        <dbReference type="ARBA" id="ARBA00022692"/>
    </source>
</evidence>
<dbReference type="PANTHER" id="PTHR44757">
    <property type="entry name" value="DIGUANYLATE CYCLASE DGCP"/>
    <property type="match status" value="1"/>
</dbReference>
<evidence type="ECO:0008006" key="12">
    <source>
        <dbReference type="Google" id="ProtNLM"/>
    </source>
</evidence>
<dbReference type="InterPro" id="IPR029787">
    <property type="entry name" value="Nucleotide_cyclase"/>
</dbReference>
<keyword evidence="11" id="KW-1185">Reference proteome</keyword>
<evidence type="ECO:0000256" key="1">
    <source>
        <dbReference type="ARBA" id="ARBA00004651"/>
    </source>
</evidence>
<dbReference type="SUPFAM" id="SSF103190">
    <property type="entry name" value="Sensory domain-like"/>
    <property type="match status" value="1"/>
</dbReference>
<comment type="subcellular location">
    <subcellularLocation>
        <location evidence="1">Cell membrane</location>
        <topology evidence="1">Multi-pass membrane protein</topology>
    </subcellularLocation>
</comment>
<keyword evidence="4 6" id="KW-1133">Transmembrane helix</keyword>
<dbReference type="CDD" id="cd06225">
    <property type="entry name" value="HAMP"/>
    <property type="match status" value="1"/>
</dbReference>
<dbReference type="PATRIC" id="fig|1384054.3.peg.2282"/>
<dbReference type="PROSITE" id="PS50887">
    <property type="entry name" value="GGDEF"/>
    <property type="match status" value="1"/>
</dbReference>
<feature type="domain" description="HAMP" evidence="8">
    <location>
        <begin position="219"/>
        <end position="272"/>
    </location>
</feature>
<feature type="transmembrane region" description="Helical" evidence="6">
    <location>
        <begin position="13"/>
        <end position="33"/>
    </location>
</feature>
<evidence type="ECO:0000259" key="7">
    <source>
        <dbReference type="PROSITE" id="PS50883"/>
    </source>
</evidence>
<dbReference type="Pfam" id="PF00990">
    <property type="entry name" value="GGDEF"/>
    <property type="match status" value="1"/>
</dbReference>
<dbReference type="InterPro" id="IPR000160">
    <property type="entry name" value="GGDEF_dom"/>
</dbReference>
<dbReference type="CDD" id="cd01949">
    <property type="entry name" value="GGDEF"/>
    <property type="match status" value="1"/>
</dbReference>
<protein>
    <recommendedName>
        <fullName evidence="12">Diguanylate cyclase</fullName>
    </recommendedName>
</protein>
<dbReference type="Pfam" id="PF00672">
    <property type="entry name" value="HAMP"/>
    <property type="match status" value="1"/>
</dbReference>
<gene>
    <name evidence="10" type="ORF">N790_10625</name>
</gene>
<dbReference type="eggNOG" id="COG5001">
    <property type="taxonomic scope" value="Bacteria"/>
</dbReference>
<dbReference type="InterPro" id="IPR003660">
    <property type="entry name" value="HAMP_dom"/>
</dbReference>
<dbReference type="SUPFAM" id="SSF55073">
    <property type="entry name" value="Nucleotide cyclase"/>
    <property type="match status" value="1"/>
</dbReference>
<evidence type="ECO:0000256" key="4">
    <source>
        <dbReference type="ARBA" id="ARBA00022989"/>
    </source>
</evidence>
<dbReference type="AlphaFoldDB" id="A0A091BJ47"/>
<dbReference type="CDD" id="cd01948">
    <property type="entry name" value="EAL"/>
    <property type="match status" value="1"/>
</dbReference>
<sequence length="710" mass="77654">MRLPFRLGLRGELLWLVAGVMLVVVGLFSALWLHTRRSNEDARQLSAGAVRELAREGLLSRGQTLSSQLADAATNPLYYLDLAKLGELARATLRQPDVVYVIIHDAQGQVLHDGSGDIPAFGQPMSDPMAYEALQAEGPHGQWSEMLLDVASPIRIGGERIGGVRVGLSRENATRREVEVLGPLQARLQAASNEHLAWILTLLAAMFGIAGIALWLLQRRIVQPITELAEAAGRIEQGRYTEVTLHSERQDEIGELVRGFTRMSEAVARHDRDIRRMAYTDSLTGLSNRLAFREALDDRLLTLQASSGELALLFVDLDDFKRVNDTLGHEAGDEVLGQLSVRIRLAVERLGGQGAEIARFGGDEFIVLFLADDIRASSGRLAEALIEEVQRPLILHGRQVFLGASVGITLFPFDAASAGQLLKNADIAMYQAKVAGKGCYRFYSKAMDQAVERRVQLEEELRGAWERGELSLHYQPIYRLADGRPMGAEALCRWEHPRLGVVPPSVFIEVAEQSGLIEALGRHVLVQACQDAATWKQPGMEPPFVSVNISPRQLRSGDLPDVVASALQATGVAPQQLHLELTETAVLGDEAQASALLSRLRATGVKVWLDDFGTGFSGLSHLRRVPVDGVKIDRSFVADVLRDPDDLALTSAIIAMAHSLGITVVAEGIEAEGQYAVLRERGCDQGQGFWLGRPMPANDMRRAFRDASGQ</sequence>
<dbReference type="Pfam" id="PF17203">
    <property type="entry name" value="sCache_3_2"/>
    <property type="match status" value="1"/>
</dbReference>
<dbReference type="SUPFAM" id="SSF158472">
    <property type="entry name" value="HAMP domain-like"/>
    <property type="match status" value="1"/>
</dbReference>
<evidence type="ECO:0000259" key="9">
    <source>
        <dbReference type="PROSITE" id="PS50887"/>
    </source>
</evidence>
<comment type="caution">
    <text evidence="10">The sequence shown here is derived from an EMBL/GenBank/DDBJ whole genome shotgun (WGS) entry which is preliminary data.</text>
</comment>
<dbReference type="OrthoDB" id="5963948at2"/>
<evidence type="ECO:0000256" key="5">
    <source>
        <dbReference type="ARBA" id="ARBA00023136"/>
    </source>
</evidence>
<dbReference type="EMBL" id="AVCH01000188">
    <property type="protein sequence ID" value="KFN44350.1"/>
    <property type="molecule type" value="Genomic_DNA"/>
</dbReference>
<dbReference type="Gene3D" id="6.10.340.10">
    <property type="match status" value="1"/>
</dbReference>
<dbReference type="Gene3D" id="3.20.20.450">
    <property type="entry name" value="EAL domain"/>
    <property type="match status" value="1"/>
</dbReference>
<organism evidence="10 11">
    <name type="scientific">Arenimonas malthae CC-JY-1</name>
    <dbReference type="NCBI Taxonomy" id="1384054"/>
    <lineage>
        <taxon>Bacteria</taxon>
        <taxon>Pseudomonadati</taxon>
        <taxon>Pseudomonadota</taxon>
        <taxon>Gammaproteobacteria</taxon>
        <taxon>Lysobacterales</taxon>
        <taxon>Lysobacteraceae</taxon>
        <taxon>Arenimonas</taxon>
    </lineage>
</organism>
<dbReference type="SUPFAM" id="SSF141868">
    <property type="entry name" value="EAL domain-like"/>
    <property type="match status" value="1"/>
</dbReference>
<evidence type="ECO:0000259" key="8">
    <source>
        <dbReference type="PROSITE" id="PS50885"/>
    </source>
</evidence>
<feature type="domain" description="EAL" evidence="7">
    <location>
        <begin position="454"/>
        <end position="708"/>
    </location>
</feature>
<dbReference type="Gene3D" id="3.30.70.270">
    <property type="match status" value="1"/>
</dbReference>
<dbReference type="SMART" id="SM00052">
    <property type="entry name" value="EAL"/>
    <property type="match status" value="1"/>
</dbReference>
<keyword evidence="2" id="KW-1003">Cell membrane</keyword>